<evidence type="ECO:0000313" key="1">
    <source>
        <dbReference type="EMBL" id="KZM76050.1"/>
    </source>
</evidence>
<comment type="caution">
    <text evidence="1">The sequence shown here is derived from an EMBL/GenBank/DDBJ whole genome shotgun (WGS) entry which is preliminary data.</text>
</comment>
<accession>A0A164PTL2</accession>
<gene>
    <name evidence="1" type="ORF">AWN90_17290</name>
</gene>
<dbReference type="AlphaFoldDB" id="A0A164PTL2"/>
<name>A0A164PTL2_9NOCA</name>
<protein>
    <submittedName>
        <fullName evidence="1">Uncharacterized protein</fullName>
    </submittedName>
</protein>
<dbReference type="EMBL" id="LWGR01000002">
    <property type="protein sequence ID" value="KZM76050.1"/>
    <property type="molecule type" value="Genomic_DNA"/>
</dbReference>
<reference evidence="1 2" key="1">
    <citation type="submission" date="2016-04" db="EMBL/GenBank/DDBJ databases">
        <authorList>
            <person name="Evans L.H."/>
            <person name="Alamgir A."/>
            <person name="Owens N."/>
            <person name="Weber N.D."/>
            <person name="Virtaneva K."/>
            <person name="Barbian K."/>
            <person name="Babar A."/>
            <person name="Rosenke K."/>
        </authorList>
    </citation>
    <scope>NUCLEOTIDE SEQUENCE [LARGE SCALE GENOMIC DNA]</scope>
    <source>
        <strain evidence="1 2">IFM 0406</strain>
    </source>
</reference>
<dbReference type="Proteomes" id="UP000076512">
    <property type="component" value="Unassembled WGS sequence"/>
</dbReference>
<dbReference type="STRING" id="455432.AWN90_17290"/>
<evidence type="ECO:0000313" key="2">
    <source>
        <dbReference type="Proteomes" id="UP000076512"/>
    </source>
</evidence>
<proteinExistence type="predicted"/>
<sequence length="173" mass="19557">MTSTPWPMGDLSPGLYTLTSPGGTSLAVVTDDGRLLVQLDDFYTSTPSDKWEDMTRIYRKGPPWSLAKHTRPLPDRMREAAETLGDAETFGRQHLDAGPDELRLWTTHDLRRLATEFESLDRDRQFASKAIIDLLEDILEQHEDGPPARQQAEHVAEVLMEHPALSIRPIPPF</sequence>
<organism evidence="1 2">
    <name type="scientific">Nocardia terpenica</name>
    <dbReference type="NCBI Taxonomy" id="455432"/>
    <lineage>
        <taxon>Bacteria</taxon>
        <taxon>Bacillati</taxon>
        <taxon>Actinomycetota</taxon>
        <taxon>Actinomycetes</taxon>
        <taxon>Mycobacteriales</taxon>
        <taxon>Nocardiaceae</taxon>
        <taxon>Nocardia</taxon>
    </lineage>
</organism>
<keyword evidence="2" id="KW-1185">Reference proteome</keyword>